<name>A0A5B7HQI3_PORTR</name>
<reference evidence="1 2" key="1">
    <citation type="submission" date="2019-05" db="EMBL/GenBank/DDBJ databases">
        <title>Another draft genome of Portunus trituberculatus and its Hox gene families provides insights of decapod evolution.</title>
        <authorList>
            <person name="Jeong J.-H."/>
            <person name="Song I."/>
            <person name="Kim S."/>
            <person name="Choi T."/>
            <person name="Kim D."/>
            <person name="Ryu S."/>
            <person name="Kim W."/>
        </authorList>
    </citation>
    <scope>NUCLEOTIDE SEQUENCE [LARGE SCALE GENOMIC DNA]</scope>
    <source>
        <tissue evidence="1">Muscle</tissue>
    </source>
</reference>
<dbReference type="EMBL" id="VSRR010037009">
    <property type="protein sequence ID" value="MPC73552.1"/>
    <property type="molecule type" value="Genomic_DNA"/>
</dbReference>
<keyword evidence="2" id="KW-1185">Reference proteome</keyword>
<evidence type="ECO:0000313" key="1">
    <source>
        <dbReference type="EMBL" id="MPC73552.1"/>
    </source>
</evidence>
<organism evidence="1 2">
    <name type="scientific">Portunus trituberculatus</name>
    <name type="common">Swimming crab</name>
    <name type="synonym">Neptunus trituberculatus</name>
    <dbReference type="NCBI Taxonomy" id="210409"/>
    <lineage>
        <taxon>Eukaryota</taxon>
        <taxon>Metazoa</taxon>
        <taxon>Ecdysozoa</taxon>
        <taxon>Arthropoda</taxon>
        <taxon>Crustacea</taxon>
        <taxon>Multicrustacea</taxon>
        <taxon>Malacostraca</taxon>
        <taxon>Eumalacostraca</taxon>
        <taxon>Eucarida</taxon>
        <taxon>Decapoda</taxon>
        <taxon>Pleocyemata</taxon>
        <taxon>Brachyura</taxon>
        <taxon>Eubrachyura</taxon>
        <taxon>Portunoidea</taxon>
        <taxon>Portunidae</taxon>
        <taxon>Portuninae</taxon>
        <taxon>Portunus</taxon>
    </lineage>
</organism>
<comment type="caution">
    <text evidence="1">The sequence shown here is derived from an EMBL/GenBank/DDBJ whole genome shotgun (WGS) entry which is preliminary data.</text>
</comment>
<sequence>MCFFALPMEYYVSRDGVPLWSLRFDVEQAGKNE</sequence>
<accession>A0A5B7HQI3</accession>
<dbReference type="AlphaFoldDB" id="A0A5B7HQI3"/>
<gene>
    <name evidence="1" type="ORF">E2C01_067885</name>
</gene>
<protein>
    <submittedName>
        <fullName evidence="1">Uncharacterized protein</fullName>
    </submittedName>
</protein>
<proteinExistence type="predicted"/>
<evidence type="ECO:0000313" key="2">
    <source>
        <dbReference type="Proteomes" id="UP000324222"/>
    </source>
</evidence>
<dbReference type="Proteomes" id="UP000324222">
    <property type="component" value="Unassembled WGS sequence"/>
</dbReference>